<dbReference type="OrthoDB" id="9807186at2"/>
<gene>
    <name evidence="3" type="ordered locus">Oter_1344</name>
</gene>
<organism evidence="3 4">
    <name type="scientific">Opitutus terrae (strain DSM 11246 / JCM 15787 / PB90-1)</name>
    <dbReference type="NCBI Taxonomy" id="452637"/>
    <lineage>
        <taxon>Bacteria</taxon>
        <taxon>Pseudomonadati</taxon>
        <taxon>Verrucomicrobiota</taxon>
        <taxon>Opitutia</taxon>
        <taxon>Opitutales</taxon>
        <taxon>Opitutaceae</taxon>
        <taxon>Opitutus</taxon>
    </lineage>
</organism>
<dbReference type="SUPFAM" id="SSF48208">
    <property type="entry name" value="Six-hairpin glycosidases"/>
    <property type="match status" value="1"/>
</dbReference>
<dbReference type="Pfam" id="PF07470">
    <property type="entry name" value="Glyco_hydro_88"/>
    <property type="match status" value="1"/>
</dbReference>
<dbReference type="KEGG" id="ote:Oter_1344"/>
<dbReference type="GO" id="GO:0016787">
    <property type="term" value="F:hydrolase activity"/>
    <property type="evidence" value="ECO:0007669"/>
    <property type="project" value="UniProtKB-KW"/>
</dbReference>
<dbReference type="STRING" id="452637.Oter_1344"/>
<dbReference type="PANTHER" id="PTHR33886:SF8">
    <property type="entry name" value="UNSATURATED RHAMNOGALACTURONAN HYDROLASE (EUROFUNG)"/>
    <property type="match status" value="1"/>
</dbReference>
<feature type="chain" id="PRO_5002774868" evidence="2">
    <location>
        <begin position="20"/>
        <end position="473"/>
    </location>
</feature>
<dbReference type="Proteomes" id="UP000007013">
    <property type="component" value="Chromosome"/>
</dbReference>
<dbReference type="InterPro" id="IPR010905">
    <property type="entry name" value="Glyco_hydro_88"/>
</dbReference>
<dbReference type="InterPro" id="IPR008928">
    <property type="entry name" value="6-hairpin_glycosidase_sf"/>
</dbReference>
<proteinExistence type="predicted"/>
<dbReference type="Gene3D" id="1.50.10.10">
    <property type="match status" value="1"/>
</dbReference>
<reference evidence="3 4" key="1">
    <citation type="journal article" date="2011" name="J. Bacteriol.">
        <title>Genome sequence of the verrucomicrobium Opitutus terrae PB90-1, an abundant inhabitant of rice paddy soil ecosystems.</title>
        <authorList>
            <person name="van Passel M.W."/>
            <person name="Kant R."/>
            <person name="Palva A."/>
            <person name="Copeland A."/>
            <person name="Lucas S."/>
            <person name="Lapidus A."/>
            <person name="Glavina del Rio T."/>
            <person name="Pitluck S."/>
            <person name="Goltsman E."/>
            <person name="Clum A."/>
            <person name="Sun H."/>
            <person name="Schmutz J."/>
            <person name="Larimer F.W."/>
            <person name="Land M.L."/>
            <person name="Hauser L."/>
            <person name="Kyrpides N."/>
            <person name="Mikhailova N."/>
            <person name="Richardson P.P."/>
            <person name="Janssen P.H."/>
            <person name="de Vos W.M."/>
            <person name="Smidt H."/>
        </authorList>
    </citation>
    <scope>NUCLEOTIDE SEQUENCE [LARGE SCALE GENOMIC DNA]</scope>
    <source>
        <strain evidence="4">DSM 11246 / JCM 15787 / PB90-1</strain>
    </source>
</reference>
<dbReference type="AlphaFoldDB" id="B1ZRE2"/>
<dbReference type="PANTHER" id="PTHR33886">
    <property type="entry name" value="UNSATURATED RHAMNOGALACTURONAN HYDROLASE (EUROFUNG)"/>
    <property type="match status" value="1"/>
</dbReference>
<evidence type="ECO:0000313" key="3">
    <source>
        <dbReference type="EMBL" id="ACB74629.1"/>
    </source>
</evidence>
<keyword evidence="1 3" id="KW-0378">Hydrolase</keyword>
<protein>
    <submittedName>
        <fullName evidence="3">Glycosyl hydrolase family 88</fullName>
    </submittedName>
</protein>
<evidence type="ECO:0000256" key="1">
    <source>
        <dbReference type="ARBA" id="ARBA00022801"/>
    </source>
</evidence>
<dbReference type="CAZy" id="GH105">
    <property type="family name" value="Glycoside Hydrolase Family 105"/>
</dbReference>
<dbReference type="EMBL" id="CP001032">
    <property type="protein sequence ID" value="ACB74629.1"/>
    <property type="molecule type" value="Genomic_DNA"/>
</dbReference>
<evidence type="ECO:0000256" key="2">
    <source>
        <dbReference type="SAM" id="SignalP"/>
    </source>
</evidence>
<keyword evidence="4" id="KW-1185">Reference proteome</keyword>
<sequence length="473" mass="51438">MSSFRLVLLCAGCLTLAHAQSLPASSATVTTTPTVSPEPARLAQLQSGRIAPAYPVPYEPATPEQIKSVLDRVLTYLEGASSVRVIDAATKQPVTDLAQLPAQPRLERTDFLLTSYEWGVTYAGMVQTAAATGDNRYRDYVATRLQAITTLAAHLKQQTAPADLPPRERGIALRQVIDPRSLDDSGAMAAAMIKAARAGVAPDALRPWIDNYLEFIATKQFRLADGTLARNRPMPNSLWLDDLYMSVPALAQMGALTGETKYFDDAVKQIVQFSARMFVPEKNLYRHGWVQEMDPHPAFHWARANGWAIVAMAELLDVLPENHPGREAVLQQYRAHLAGLAATQGGDGLWHQLLDRNDSYLETSASAMFVYAAARGINRGWIDAKAYGPMVTLGWNAVAQQVNAIGQVEGTCVGTGMGFDPMFYYYRPTSVFAAHGYGPVLLAGAELIALRQGKGADSVIHDGGVHFERATGR</sequence>
<dbReference type="RefSeq" id="WP_012374167.1">
    <property type="nucleotide sequence ID" value="NC_010571.1"/>
</dbReference>
<dbReference type="HOGENOM" id="CLU_048106_0_0_0"/>
<dbReference type="eggNOG" id="COG4225">
    <property type="taxonomic scope" value="Bacteria"/>
</dbReference>
<feature type="signal peptide" evidence="2">
    <location>
        <begin position="1"/>
        <end position="19"/>
    </location>
</feature>
<accession>B1ZRE2</accession>
<name>B1ZRE2_OPITP</name>
<evidence type="ECO:0000313" key="4">
    <source>
        <dbReference type="Proteomes" id="UP000007013"/>
    </source>
</evidence>
<dbReference type="InterPro" id="IPR012341">
    <property type="entry name" value="6hp_glycosidase-like_sf"/>
</dbReference>
<keyword evidence="2" id="KW-0732">Signal</keyword>
<dbReference type="InterPro" id="IPR052043">
    <property type="entry name" value="PolySaccharide_Degr_Enz"/>
</dbReference>
<dbReference type="GO" id="GO:0005975">
    <property type="term" value="P:carbohydrate metabolic process"/>
    <property type="evidence" value="ECO:0007669"/>
    <property type="project" value="InterPro"/>
</dbReference>